<keyword evidence="3" id="KW-1185">Reference proteome</keyword>
<evidence type="ECO:0000313" key="3">
    <source>
        <dbReference type="Proteomes" id="UP001595833"/>
    </source>
</evidence>
<dbReference type="Gene3D" id="3.30.420.40">
    <property type="match status" value="2"/>
</dbReference>
<dbReference type="Proteomes" id="UP001595833">
    <property type="component" value="Unassembled WGS sequence"/>
</dbReference>
<proteinExistence type="predicted"/>
<reference evidence="3" key="1">
    <citation type="journal article" date="2019" name="Int. J. Syst. Evol. Microbiol.">
        <title>The Global Catalogue of Microorganisms (GCM) 10K type strain sequencing project: providing services to taxonomists for standard genome sequencing and annotation.</title>
        <authorList>
            <consortium name="The Broad Institute Genomics Platform"/>
            <consortium name="The Broad Institute Genome Sequencing Center for Infectious Disease"/>
            <person name="Wu L."/>
            <person name="Ma J."/>
        </authorList>
    </citation>
    <scope>NUCLEOTIDE SEQUENCE [LARGE SCALE GENOMIC DNA]</scope>
    <source>
        <strain evidence="3">KCTC 12848</strain>
    </source>
</reference>
<dbReference type="Pfam" id="PF00814">
    <property type="entry name" value="TsaD"/>
    <property type="match status" value="1"/>
</dbReference>
<dbReference type="EMBL" id="JBHSJB010000028">
    <property type="protein sequence ID" value="MFC5057785.1"/>
    <property type="molecule type" value="Genomic_DNA"/>
</dbReference>
<dbReference type="GO" id="GO:0061711">
    <property type="term" value="F:tRNA N(6)-L-threonylcarbamoyladenine synthase activity"/>
    <property type="evidence" value="ECO:0007669"/>
    <property type="project" value="UniProtKB-EC"/>
</dbReference>
<accession>A0ABV9Y4Z3</accession>
<organism evidence="2 3">
    <name type="scientific">Saccharothrix xinjiangensis</name>
    <dbReference type="NCBI Taxonomy" id="204798"/>
    <lineage>
        <taxon>Bacteria</taxon>
        <taxon>Bacillati</taxon>
        <taxon>Actinomycetota</taxon>
        <taxon>Actinomycetes</taxon>
        <taxon>Pseudonocardiales</taxon>
        <taxon>Pseudonocardiaceae</taxon>
        <taxon>Saccharothrix</taxon>
    </lineage>
</organism>
<dbReference type="InterPro" id="IPR000905">
    <property type="entry name" value="Gcp-like_dom"/>
</dbReference>
<dbReference type="InterPro" id="IPR043129">
    <property type="entry name" value="ATPase_NBD"/>
</dbReference>
<dbReference type="PANTHER" id="PTHR11735">
    <property type="entry name" value="TRNA N6-ADENOSINE THREONYLCARBAMOYLTRANSFERASE"/>
    <property type="match status" value="1"/>
</dbReference>
<name>A0ABV9Y4Z3_9PSEU</name>
<gene>
    <name evidence="2" type="primary">tsaB</name>
    <name evidence="2" type="ORF">ACFPFM_29070</name>
</gene>
<sequence>MLVLALDTATPAVTAGVVELTADSSPRLLAQRVTVNPKAHGELLTPHLQEALAEAGRSPADLDAIVCGSGPGPFTGLRVGLVTAAALGQALNRPVYPVPTPDAIALDALALDAAAGKPLLVATDARRKEVYWAAYDAAGRRTDGPHVDRPADLPPKLPAVVVAAGEGAELYADVLGLPVVGARYPSPASLVAAAAGELLAGARPAALTPLYLRRPDAVEPVGRKRVTKA</sequence>
<dbReference type="InterPro" id="IPR022496">
    <property type="entry name" value="T6A_TsaB"/>
</dbReference>
<dbReference type="PANTHER" id="PTHR11735:SF11">
    <property type="entry name" value="TRNA THREONYLCARBAMOYLADENOSINE BIOSYNTHESIS PROTEIN TSAB"/>
    <property type="match status" value="1"/>
</dbReference>
<keyword evidence="2" id="KW-0808">Transferase</keyword>
<dbReference type="NCBIfam" id="TIGR03725">
    <property type="entry name" value="T6A_YeaZ"/>
    <property type="match status" value="1"/>
</dbReference>
<protein>
    <submittedName>
        <fullName evidence="2">tRNA (Adenosine(37)-N6)-threonylcarbamoyltransferase complex dimerization subunit type 1 TsaB</fullName>
        <ecNumber evidence="2">2.3.1.234</ecNumber>
    </submittedName>
</protein>
<keyword evidence="2" id="KW-0012">Acyltransferase</keyword>
<feature type="domain" description="Gcp-like" evidence="1">
    <location>
        <begin position="38"/>
        <end position="160"/>
    </location>
</feature>
<evidence type="ECO:0000259" key="1">
    <source>
        <dbReference type="Pfam" id="PF00814"/>
    </source>
</evidence>
<dbReference type="RefSeq" id="WP_344036079.1">
    <property type="nucleotide sequence ID" value="NZ_BAAAKE010000004.1"/>
</dbReference>
<comment type="caution">
    <text evidence="2">The sequence shown here is derived from an EMBL/GenBank/DDBJ whole genome shotgun (WGS) entry which is preliminary data.</text>
</comment>
<dbReference type="EC" id="2.3.1.234" evidence="2"/>
<dbReference type="CDD" id="cd24032">
    <property type="entry name" value="ASKHA_NBD_TsaB"/>
    <property type="match status" value="1"/>
</dbReference>
<evidence type="ECO:0000313" key="2">
    <source>
        <dbReference type="EMBL" id="MFC5057785.1"/>
    </source>
</evidence>
<dbReference type="SUPFAM" id="SSF53067">
    <property type="entry name" value="Actin-like ATPase domain"/>
    <property type="match status" value="2"/>
</dbReference>